<keyword evidence="4" id="KW-1185">Reference proteome</keyword>
<reference evidence="3 4" key="1">
    <citation type="journal article" date="2022" name="ISME Commun">
        <title>Vulcanimicrobium alpinus gen. nov. sp. nov., the first cultivated representative of the candidate phylum 'Eremiobacterota', is a metabolically versatile aerobic anoxygenic phototroph.</title>
        <authorList>
            <person name="Yabe S."/>
            <person name="Muto K."/>
            <person name="Abe K."/>
            <person name="Yokota A."/>
            <person name="Staudigel H."/>
            <person name="Tebo B.M."/>
        </authorList>
    </citation>
    <scope>NUCLEOTIDE SEQUENCE [LARGE SCALE GENOMIC DNA]</scope>
    <source>
        <strain evidence="3 4">WC8-2</strain>
    </source>
</reference>
<evidence type="ECO:0000313" key="4">
    <source>
        <dbReference type="Proteomes" id="UP001317532"/>
    </source>
</evidence>
<keyword evidence="1" id="KW-0479">Metal-binding</keyword>
<name>A0AAN2C9L8_UNVUL</name>
<dbReference type="SUPFAM" id="SSF56529">
    <property type="entry name" value="FAH"/>
    <property type="match status" value="1"/>
</dbReference>
<protein>
    <recommendedName>
        <fullName evidence="2">Fumarylacetoacetase-like C-terminal domain-containing protein</fullName>
    </recommendedName>
</protein>
<dbReference type="Gene3D" id="3.90.850.10">
    <property type="entry name" value="Fumarylacetoacetase-like, C-terminal domain"/>
    <property type="match status" value="1"/>
</dbReference>
<gene>
    <name evidence="3" type="ORF">WPS_17100</name>
</gene>
<dbReference type="AlphaFoldDB" id="A0AAN2C9L8"/>
<feature type="domain" description="Fumarylacetoacetase-like C-terminal" evidence="2">
    <location>
        <begin position="2"/>
        <end position="178"/>
    </location>
</feature>
<organism evidence="3 4">
    <name type="scientific">Vulcanimicrobium alpinum</name>
    <dbReference type="NCBI Taxonomy" id="3016050"/>
    <lineage>
        <taxon>Bacteria</taxon>
        <taxon>Bacillati</taxon>
        <taxon>Vulcanimicrobiota</taxon>
        <taxon>Vulcanimicrobiia</taxon>
        <taxon>Vulcanimicrobiales</taxon>
        <taxon>Vulcanimicrobiaceae</taxon>
        <taxon>Vulcanimicrobium</taxon>
    </lineage>
</organism>
<dbReference type="InterPro" id="IPR036663">
    <property type="entry name" value="Fumarylacetoacetase_C_sf"/>
</dbReference>
<dbReference type="InterPro" id="IPR011234">
    <property type="entry name" value="Fumarylacetoacetase-like_C"/>
</dbReference>
<dbReference type="Proteomes" id="UP001317532">
    <property type="component" value="Chromosome"/>
</dbReference>
<dbReference type="EMBL" id="AP025523">
    <property type="protein sequence ID" value="BDE06434.1"/>
    <property type="molecule type" value="Genomic_DNA"/>
</dbReference>
<dbReference type="GO" id="GO:0046872">
    <property type="term" value="F:metal ion binding"/>
    <property type="evidence" value="ECO:0007669"/>
    <property type="project" value="UniProtKB-KW"/>
</dbReference>
<dbReference type="PANTHER" id="PTHR11820:SF112">
    <property type="entry name" value="FUMARYLACETOACETATE HYDROLASE FAMILY PROTEIN (AFU_ORTHOLOGUE AFUA_1G02370)-RELATED"/>
    <property type="match status" value="1"/>
</dbReference>
<dbReference type="PANTHER" id="PTHR11820">
    <property type="entry name" value="ACYLPYRUVASE"/>
    <property type="match status" value="1"/>
</dbReference>
<dbReference type="GO" id="GO:0003824">
    <property type="term" value="F:catalytic activity"/>
    <property type="evidence" value="ECO:0007669"/>
    <property type="project" value="InterPro"/>
</dbReference>
<proteinExistence type="predicted"/>
<dbReference type="Pfam" id="PF01557">
    <property type="entry name" value="FAA_hydrolase"/>
    <property type="match status" value="1"/>
</dbReference>
<evidence type="ECO:0000256" key="1">
    <source>
        <dbReference type="ARBA" id="ARBA00022723"/>
    </source>
</evidence>
<dbReference type="KEGG" id="vab:WPS_17100"/>
<evidence type="ECO:0000259" key="2">
    <source>
        <dbReference type="Pfam" id="PF01557"/>
    </source>
</evidence>
<sequence>MSLNRHNGTVAVSKLGLEKFDYESELMMYIGKTARNVSEADALSYVFGYSCGNDFTARDAQQRVSRWMTGKTPDQFAPLGPWLVTADQIPDPQTLQVQTFVNGETTPRQDMNTSQMIFNCAHIVSYTSQFITLQPGDVIFTGTPSGVITGYLKEKQVWLKPGDRARTAITKLGELYFTLT</sequence>
<accession>A0AAN2C9L8</accession>
<evidence type="ECO:0000313" key="3">
    <source>
        <dbReference type="EMBL" id="BDE06434.1"/>
    </source>
</evidence>